<keyword evidence="5" id="KW-0675">Receptor</keyword>
<organism evidence="10 11">
    <name type="scientific">Acanthocheilonema viteae</name>
    <name type="common">Filarial nematode worm</name>
    <name type="synonym">Dipetalonema viteae</name>
    <dbReference type="NCBI Taxonomy" id="6277"/>
    <lineage>
        <taxon>Eukaryota</taxon>
        <taxon>Metazoa</taxon>
        <taxon>Ecdysozoa</taxon>
        <taxon>Nematoda</taxon>
        <taxon>Chromadorea</taxon>
        <taxon>Rhabditida</taxon>
        <taxon>Spirurina</taxon>
        <taxon>Spiruromorpha</taxon>
        <taxon>Filarioidea</taxon>
        <taxon>Onchocercidae</taxon>
        <taxon>Acanthocheilonema</taxon>
    </lineage>
</organism>
<feature type="transmembrane region" description="Helical" evidence="8">
    <location>
        <begin position="229"/>
        <end position="258"/>
    </location>
</feature>
<feature type="transmembrane region" description="Helical" evidence="8">
    <location>
        <begin position="87"/>
        <end position="111"/>
    </location>
</feature>
<accession>A0A498S683</accession>
<feature type="transmembrane region" description="Helical" evidence="8">
    <location>
        <begin position="131"/>
        <end position="157"/>
    </location>
</feature>
<keyword evidence="4 8" id="KW-1133">Transmembrane helix</keyword>
<dbReference type="GO" id="GO:0005886">
    <property type="term" value="C:plasma membrane"/>
    <property type="evidence" value="ECO:0007669"/>
    <property type="project" value="UniProtKB-SubCell"/>
</dbReference>
<dbReference type="OrthoDB" id="5866823at2759"/>
<dbReference type="Pfam" id="PF00001">
    <property type="entry name" value="7tm_1"/>
    <property type="match status" value="1"/>
</dbReference>
<feature type="transmembrane region" description="Helical" evidence="8">
    <location>
        <begin position="61"/>
        <end position="80"/>
    </location>
</feature>
<dbReference type="InterPro" id="IPR040435">
    <property type="entry name" value="Put_GPCR_Chromadorea"/>
</dbReference>
<dbReference type="AlphaFoldDB" id="A0A498S683"/>
<sequence>MSITIPEIFRNCSHEYRLKDIKYVQCHIPMGTNPCRLLKYASAAAFILIGSLSFLTSAGTYVAVTTLLYLAIVHPLRYLYTVNVTRCFLLVTILWLVSIAFSLFLGLYGATLFYPETAPIYCSIDRCQQPIAVFVAFLLSAFFITVIISYLIMLYIIHSRDRDSRLETDLIARNNIRTMNRLALHMITFTVGSLPILVVIGIATINLKNFAVLGLGDKSSCKTFLHGRLFLQVEILACIAAIVWVLAMIFDPVINFLADPKLVDSMRPWRIRQQQIPCIEFQKPNTTATASI</sequence>
<dbReference type="PANTHER" id="PTHR37441:SF4">
    <property type="entry name" value="G-PROTEIN COUPLED RECEPTORS FAMILY 1 PROFILE DOMAIN-CONTAINING PROTEIN"/>
    <property type="match status" value="1"/>
</dbReference>
<keyword evidence="3 8" id="KW-0812">Transmembrane</keyword>
<dbReference type="CDD" id="cd00637">
    <property type="entry name" value="7tm_classA_rhodopsin-like"/>
    <property type="match status" value="1"/>
</dbReference>
<dbReference type="PROSITE" id="PS50262">
    <property type="entry name" value="G_PROTEIN_RECEP_F1_2"/>
    <property type="match status" value="1"/>
</dbReference>
<dbReference type="PANTHER" id="PTHR37441">
    <property type="entry name" value="PROTEIN CBG16518"/>
    <property type="match status" value="1"/>
</dbReference>
<feature type="domain" description="G-protein coupled receptors family 1 profile" evidence="9">
    <location>
        <begin position="52"/>
        <end position="255"/>
    </location>
</feature>
<keyword evidence="5" id="KW-0297">G-protein coupled receptor</keyword>
<dbReference type="STRING" id="6277.A0A498S683"/>
<keyword evidence="6 8" id="KW-0472">Membrane</keyword>
<name>A0A498S683_ACAVI</name>
<evidence type="ECO:0000256" key="8">
    <source>
        <dbReference type="SAM" id="Phobius"/>
    </source>
</evidence>
<reference evidence="10 11" key="1">
    <citation type="submission" date="2018-08" db="EMBL/GenBank/DDBJ databases">
        <authorList>
            <person name="Laetsch R D."/>
            <person name="Stevens L."/>
            <person name="Kumar S."/>
            <person name="Blaxter L. M."/>
        </authorList>
    </citation>
    <scope>NUCLEOTIDE SEQUENCE [LARGE SCALE GENOMIC DNA]</scope>
</reference>
<dbReference type="SUPFAM" id="SSF81321">
    <property type="entry name" value="Family A G protein-coupled receptor-like"/>
    <property type="match status" value="1"/>
</dbReference>
<proteinExistence type="predicted"/>
<dbReference type="Gene3D" id="1.20.1070.10">
    <property type="entry name" value="Rhodopsin 7-helix transmembrane proteins"/>
    <property type="match status" value="1"/>
</dbReference>
<protein>
    <recommendedName>
        <fullName evidence="9">G-protein coupled receptors family 1 profile domain-containing protein</fullName>
    </recommendedName>
</protein>
<dbReference type="GO" id="GO:0004930">
    <property type="term" value="F:G protein-coupled receptor activity"/>
    <property type="evidence" value="ECO:0007669"/>
    <property type="project" value="UniProtKB-KW"/>
</dbReference>
<evidence type="ECO:0000256" key="7">
    <source>
        <dbReference type="ARBA" id="ARBA00023224"/>
    </source>
</evidence>
<dbReference type="Proteomes" id="UP000276991">
    <property type="component" value="Unassembled WGS sequence"/>
</dbReference>
<evidence type="ECO:0000256" key="3">
    <source>
        <dbReference type="ARBA" id="ARBA00022692"/>
    </source>
</evidence>
<dbReference type="InterPro" id="IPR000276">
    <property type="entry name" value="GPCR_Rhodpsn"/>
</dbReference>
<evidence type="ECO:0000256" key="4">
    <source>
        <dbReference type="ARBA" id="ARBA00022989"/>
    </source>
</evidence>
<evidence type="ECO:0000256" key="1">
    <source>
        <dbReference type="ARBA" id="ARBA00004651"/>
    </source>
</evidence>
<keyword evidence="7" id="KW-0807">Transducer</keyword>
<gene>
    <name evidence="10" type="ORF">NAV_LOCUS3730</name>
</gene>
<evidence type="ECO:0000313" key="11">
    <source>
        <dbReference type="Proteomes" id="UP000276991"/>
    </source>
</evidence>
<keyword evidence="2" id="KW-1003">Cell membrane</keyword>
<feature type="transmembrane region" description="Helical" evidence="8">
    <location>
        <begin position="182"/>
        <end position="205"/>
    </location>
</feature>
<evidence type="ECO:0000256" key="5">
    <source>
        <dbReference type="ARBA" id="ARBA00023040"/>
    </source>
</evidence>
<dbReference type="InterPro" id="IPR017452">
    <property type="entry name" value="GPCR_Rhodpsn_7TM"/>
</dbReference>
<dbReference type="EMBL" id="UPTC01000498">
    <property type="protein sequence ID" value="VBB28909.1"/>
    <property type="molecule type" value="Genomic_DNA"/>
</dbReference>
<comment type="subcellular location">
    <subcellularLocation>
        <location evidence="1">Cell membrane</location>
        <topology evidence="1">Multi-pass membrane protein</topology>
    </subcellularLocation>
</comment>
<evidence type="ECO:0000313" key="10">
    <source>
        <dbReference type="EMBL" id="VBB28909.1"/>
    </source>
</evidence>
<evidence type="ECO:0000259" key="9">
    <source>
        <dbReference type="PROSITE" id="PS50262"/>
    </source>
</evidence>
<evidence type="ECO:0000256" key="6">
    <source>
        <dbReference type="ARBA" id="ARBA00023136"/>
    </source>
</evidence>
<evidence type="ECO:0000256" key="2">
    <source>
        <dbReference type="ARBA" id="ARBA00022475"/>
    </source>
</evidence>
<keyword evidence="11" id="KW-1185">Reference proteome</keyword>